<evidence type="ECO:0000256" key="1">
    <source>
        <dbReference type="ARBA" id="ARBA00001462"/>
    </source>
</evidence>
<dbReference type="CDD" id="cd08987">
    <property type="entry name" value="GH62"/>
    <property type="match status" value="1"/>
</dbReference>
<keyword evidence="7" id="KW-0326">Glycosidase</keyword>
<evidence type="ECO:0000256" key="5">
    <source>
        <dbReference type="ARBA" id="ARBA00022729"/>
    </source>
</evidence>
<dbReference type="EC" id="3.2.1.55" evidence="3"/>
<dbReference type="SUPFAM" id="SSF75005">
    <property type="entry name" value="Arabinanase/levansucrase/invertase"/>
    <property type="match status" value="1"/>
</dbReference>
<dbReference type="PANTHER" id="PTHR40631:SF2">
    <property type="entry name" value="ALPHA-L-ARABINOFURANOSIDASE"/>
    <property type="match status" value="1"/>
</dbReference>
<proteinExistence type="predicted"/>
<evidence type="ECO:0000313" key="9">
    <source>
        <dbReference type="Proteomes" id="UP000261174"/>
    </source>
</evidence>
<dbReference type="Gene3D" id="2.115.10.20">
    <property type="entry name" value="Glycosyl hydrolase domain, family 43"/>
    <property type="match status" value="1"/>
</dbReference>
<dbReference type="GO" id="GO:0046373">
    <property type="term" value="P:L-arabinose metabolic process"/>
    <property type="evidence" value="ECO:0007669"/>
    <property type="project" value="InterPro"/>
</dbReference>
<keyword evidence="6" id="KW-0378">Hydrolase</keyword>
<evidence type="ECO:0000256" key="7">
    <source>
        <dbReference type="ARBA" id="ARBA00023295"/>
    </source>
</evidence>
<dbReference type="Proteomes" id="UP000261174">
    <property type="component" value="Unassembled WGS sequence"/>
</dbReference>
<name>A0A3E1NXZ8_9BACT</name>
<comment type="caution">
    <text evidence="8">The sequence shown here is derived from an EMBL/GenBank/DDBJ whole genome shotgun (WGS) entry which is preliminary data.</text>
</comment>
<reference evidence="8 9" key="1">
    <citation type="submission" date="2018-08" db="EMBL/GenBank/DDBJ databases">
        <title>Chitinophaga sp. K20C18050901, a novel bacterium isolated from forest soil.</title>
        <authorList>
            <person name="Wang C."/>
        </authorList>
    </citation>
    <scope>NUCLEOTIDE SEQUENCE [LARGE SCALE GENOMIC DNA]</scope>
    <source>
        <strain evidence="8 9">K20C18050901</strain>
    </source>
</reference>
<comment type="subcellular location">
    <subcellularLocation>
        <location evidence="2">Secreted</location>
    </subcellularLocation>
</comment>
<keyword evidence="9" id="KW-1185">Reference proteome</keyword>
<organism evidence="8 9">
    <name type="scientific">Chitinophaga silvisoli</name>
    <dbReference type="NCBI Taxonomy" id="2291814"/>
    <lineage>
        <taxon>Bacteria</taxon>
        <taxon>Pseudomonadati</taxon>
        <taxon>Bacteroidota</taxon>
        <taxon>Chitinophagia</taxon>
        <taxon>Chitinophagales</taxon>
        <taxon>Chitinophagaceae</taxon>
        <taxon>Chitinophaga</taxon>
    </lineage>
</organism>
<dbReference type="OrthoDB" id="9794572at2"/>
<gene>
    <name evidence="8" type="ORF">DXN04_24350</name>
</gene>
<dbReference type="GO" id="GO:0046556">
    <property type="term" value="F:alpha-L-arabinofuranosidase activity"/>
    <property type="evidence" value="ECO:0007669"/>
    <property type="project" value="UniProtKB-EC"/>
</dbReference>
<comment type="catalytic activity">
    <reaction evidence="1">
        <text>Hydrolysis of terminal non-reducing alpha-L-arabinofuranoside residues in alpha-L-arabinosides.</text>
        <dbReference type="EC" id="3.2.1.55"/>
    </reaction>
</comment>
<evidence type="ECO:0000256" key="2">
    <source>
        <dbReference type="ARBA" id="ARBA00004613"/>
    </source>
</evidence>
<evidence type="ECO:0000256" key="4">
    <source>
        <dbReference type="ARBA" id="ARBA00022525"/>
    </source>
</evidence>
<evidence type="ECO:0000256" key="3">
    <source>
        <dbReference type="ARBA" id="ARBA00012670"/>
    </source>
</evidence>
<dbReference type="RefSeq" id="WP_116855991.1">
    <property type="nucleotide sequence ID" value="NZ_QTJV01000009.1"/>
</dbReference>
<dbReference type="EMBL" id="QTJV01000009">
    <property type="protein sequence ID" value="RFM32801.1"/>
    <property type="molecule type" value="Genomic_DNA"/>
</dbReference>
<accession>A0A3E1NXZ8</accession>
<keyword evidence="4" id="KW-0964">Secreted</keyword>
<evidence type="ECO:0000313" key="8">
    <source>
        <dbReference type="EMBL" id="RFM32801.1"/>
    </source>
</evidence>
<keyword evidence="5" id="KW-0732">Signal</keyword>
<dbReference type="PANTHER" id="PTHR40631">
    <property type="entry name" value="ALPHA-L-ARABINOFURANOSIDASE AXHA-2-RELATED"/>
    <property type="match status" value="1"/>
</dbReference>
<dbReference type="InterPro" id="IPR005193">
    <property type="entry name" value="GH62_arabinosidase"/>
</dbReference>
<dbReference type="InterPro" id="IPR023296">
    <property type="entry name" value="Glyco_hydro_beta-prop_sf"/>
</dbReference>
<evidence type="ECO:0000256" key="6">
    <source>
        <dbReference type="ARBA" id="ARBA00022801"/>
    </source>
</evidence>
<dbReference type="Pfam" id="PF03664">
    <property type="entry name" value="Glyco_hydro_62"/>
    <property type="match status" value="1"/>
</dbReference>
<sequence>MKQLQYIGAVLTCLLMCASCTKKSLDGAGGLTGKNRVAVTAAAIANPTWYADARCFLDGPAGAFDDLAVKDPSIVYSGGKYHLFYTGRDKGTGGLWRMGYAAASSIAGLKTASRTYMSALNAGSYFCAPQVFWFPAKGKWFLIYQSGLGASFSTSTDVGNPGLWTPVRSMGFTDGIDFWCISDGAYVYCFYSAQDGSRTIKRRRTTVANFPYNWEAPTVAATSTFEAVHVYKSKADAKYYMIVEDINRYQELWTASSLGGTWTQVAEKWAARDNLRFLSEVWTDQVSHVEAIRSGTDEKLEIDNIDRCQLLIQGVPNGSYGDYGNIPYDLGVIRNYQ</sequence>
<protein>
    <recommendedName>
        <fullName evidence="3">non-reducing end alpha-L-arabinofuranosidase</fullName>
        <ecNumber evidence="3">3.2.1.55</ecNumber>
    </recommendedName>
</protein>
<dbReference type="AlphaFoldDB" id="A0A3E1NXZ8"/>
<dbReference type="GO" id="GO:0005576">
    <property type="term" value="C:extracellular region"/>
    <property type="evidence" value="ECO:0007669"/>
    <property type="project" value="UniProtKB-SubCell"/>
</dbReference>